<dbReference type="EMBL" id="BARU01011079">
    <property type="protein sequence ID" value="GAH40912.1"/>
    <property type="molecule type" value="Genomic_DNA"/>
</dbReference>
<sequence>LDRIWLEIARDLSPKSKNKRLNFNLQKVRFDKHNKKVLELGDLKTKEIPSNPKEYEHNKT</sequence>
<proteinExistence type="predicted"/>
<comment type="caution">
    <text evidence="1">The sequence shown here is derived from an EMBL/GenBank/DDBJ whole genome shotgun (WGS) entry which is preliminary data.</text>
</comment>
<reference evidence="1" key="1">
    <citation type="journal article" date="2014" name="Front. Microbiol.">
        <title>High frequency of phylogenetically diverse reductive dehalogenase-homologous genes in deep subseafloor sedimentary metagenomes.</title>
        <authorList>
            <person name="Kawai M."/>
            <person name="Futagami T."/>
            <person name="Toyoda A."/>
            <person name="Takaki Y."/>
            <person name="Nishi S."/>
            <person name="Hori S."/>
            <person name="Arai W."/>
            <person name="Tsubouchi T."/>
            <person name="Morono Y."/>
            <person name="Uchiyama I."/>
            <person name="Ito T."/>
            <person name="Fujiyama A."/>
            <person name="Inagaki F."/>
            <person name="Takami H."/>
        </authorList>
    </citation>
    <scope>NUCLEOTIDE SEQUENCE</scope>
    <source>
        <strain evidence="1">Expedition CK06-06</strain>
    </source>
</reference>
<feature type="non-terminal residue" evidence="1">
    <location>
        <position position="1"/>
    </location>
</feature>
<dbReference type="AlphaFoldDB" id="X1F7K0"/>
<evidence type="ECO:0000313" key="1">
    <source>
        <dbReference type="EMBL" id="GAH40912.1"/>
    </source>
</evidence>
<accession>X1F7K0</accession>
<protein>
    <submittedName>
        <fullName evidence="1">Uncharacterized protein</fullName>
    </submittedName>
</protein>
<organism evidence="1">
    <name type="scientific">marine sediment metagenome</name>
    <dbReference type="NCBI Taxonomy" id="412755"/>
    <lineage>
        <taxon>unclassified sequences</taxon>
        <taxon>metagenomes</taxon>
        <taxon>ecological metagenomes</taxon>
    </lineage>
</organism>
<gene>
    <name evidence="1" type="ORF">S03H2_20908</name>
</gene>
<name>X1F7K0_9ZZZZ</name>